<dbReference type="SUPFAM" id="SSF158221">
    <property type="entry name" value="YnzC-like"/>
    <property type="match status" value="1"/>
</dbReference>
<dbReference type="Gene3D" id="1.10.287.540">
    <property type="entry name" value="Helix hairpin bin"/>
    <property type="match status" value="1"/>
</dbReference>
<keyword evidence="4" id="KW-1185">Reference proteome</keyword>
<gene>
    <name evidence="3" type="ORF">EDD57_15021</name>
</gene>
<dbReference type="GO" id="GO:0005737">
    <property type="term" value="C:cytoplasm"/>
    <property type="evidence" value="ECO:0007669"/>
    <property type="project" value="UniProtKB-SubCell"/>
</dbReference>
<proteinExistence type="inferred from homology"/>
<dbReference type="HAMAP" id="MF_01103">
    <property type="entry name" value="UPF0291"/>
    <property type="match status" value="1"/>
</dbReference>
<dbReference type="PANTHER" id="PTHR37300">
    <property type="entry name" value="UPF0291 PROTEIN CBO2609/CLC_2481"/>
    <property type="match status" value="1"/>
</dbReference>
<comment type="caution">
    <text evidence="3">The sequence shown here is derived from an EMBL/GenBank/DDBJ whole genome shotgun (WGS) entry which is preliminary data.</text>
</comment>
<sequence length="56" mass="6548">MISPELIQRINELSHKKKTVGLTEEEKQEQAKLYKIYLAGIRGQMKQQLDSIEFVD</sequence>
<evidence type="ECO:0000256" key="1">
    <source>
        <dbReference type="ARBA" id="ARBA00022490"/>
    </source>
</evidence>
<evidence type="ECO:0000313" key="3">
    <source>
        <dbReference type="EMBL" id="TCP63552.1"/>
    </source>
</evidence>
<name>A0A4R2RIE0_9BACL</name>
<accession>A0A4R2RIE0</accession>
<dbReference type="AlphaFoldDB" id="A0A4R2RIE0"/>
<dbReference type="PANTHER" id="PTHR37300:SF1">
    <property type="entry name" value="UPF0291 PROTEIN YNZC"/>
    <property type="match status" value="1"/>
</dbReference>
<dbReference type="RefSeq" id="WP_131849805.1">
    <property type="nucleotide sequence ID" value="NZ_SLXV01000050.1"/>
</dbReference>
<dbReference type="InterPro" id="IPR009242">
    <property type="entry name" value="DUF896"/>
</dbReference>
<comment type="similarity">
    <text evidence="2">Belongs to the UPF0291 family.</text>
</comment>
<evidence type="ECO:0000313" key="4">
    <source>
        <dbReference type="Proteomes" id="UP000294746"/>
    </source>
</evidence>
<reference evidence="3 4" key="1">
    <citation type="submission" date="2019-03" db="EMBL/GenBank/DDBJ databases">
        <title>Genomic Encyclopedia of Type Strains, Phase IV (KMG-IV): sequencing the most valuable type-strain genomes for metagenomic binning, comparative biology and taxonomic classification.</title>
        <authorList>
            <person name="Goeker M."/>
        </authorList>
    </citation>
    <scope>NUCLEOTIDE SEQUENCE [LARGE SCALE GENOMIC DNA]</scope>
    <source>
        <strain evidence="3 4">DSM 46831</strain>
    </source>
</reference>
<dbReference type="OrthoDB" id="390105at2"/>
<comment type="subcellular location">
    <subcellularLocation>
        <location evidence="2">Cytoplasm</location>
    </subcellularLocation>
</comment>
<dbReference type="Proteomes" id="UP000294746">
    <property type="component" value="Unassembled WGS sequence"/>
</dbReference>
<keyword evidence="1 2" id="KW-0963">Cytoplasm</keyword>
<organism evidence="3 4">
    <name type="scientific">Baia soyae</name>
    <dbReference type="NCBI Taxonomy" id="1544746"/>
    <lineage>
        <taxon>Bacteria</taxon>
        <taxon>Bacillati</taxon>
        <taxon>Bacillota</taxon>
        <taxon>Bacilli</taxon>
        <taxon>Bacillales</taxon>
        <taxon>Thermoactinomycetaceae</taxon>
        <taxon>Baia</taxon>
    </lineage>
</organism>
<dbReference type="Pfam" id="PF05979">
    <property type="entry name" value="DUF896"/>
    <property type="match status" value="1"/>
</dbReference>
<evidence type="ECO:0000256" key="2">
    <source>
        <dbReference type="HAMAP-Rule" id="MF_01103"/>
    </source>
</evidence>
<dbReference type="EMBL" id="SLXV01000050">
    <property type="protein sequence ID" value="TCP63552.1"/>
    <property type="molecule type" value="Genomic_DNA"/>
</dbReference>
<protein>
    <recommendedName>
        <fullName evidence="2">UPF0291 protein EDD57_15021</fullName>
    </recommendedName>
</protein>